<dbReference type="EC" id="6.3.1.20" evidence="3"/>
<evidence type="ECO:0000256" key="6">
    <source>
        <dbReference type="ARBA" id="ARBA00022840"/>
    </source>
</evidence>
<evidence type="ECO:0000256" key="7">
    <source>
        <dbReference type="ARBA" id="ARBA00048037"/>
    </source>
</evidence>
<dbReference type="EMBL" id="CP058649">
    <property type="protein sequence ID" value="QUI21998.1"/>
    <property type="molecule type" value="Genomic_DNA"/>
</dbReference>
<dbReference type="GO" id="GO:0016979">
    <property type="term" value="F:lipoate-protein ligase activity"/>
    <property type="evidence" value="ECO:0007669"/>
    <property type="project" value="UniProtKB-EC"/>
</dbReference>
<dbReference type="Pfam" id="PF10437">
    <property type="entry name" value="Lip_prot_lig_C"/>
    <property type="match status" value="1"/>
</dbReference>
<proteinExistence type="predicted"/>
<evidence type="ECO:0000256" key="4">
    <source>
        <dbReference type="ARBA" id="ARBA00022598"/>
    </source>
</evidence>
<dbReference type="SUPFAM" id="SSF55681">
    <property type="entry name" value="Class II aaRS and biotin synthetases"/>
    <property type="match status" value="1"/>
</dbReference>
<dbReference type="GO" id="GO:0005524">
    <property type="term" value="F:ATP binding"/>
    <property type="evidence" value="ECO:0007669"/>
    <property type="project" value="UniProtKB-KW"/>
</dbReference>
<gene>
    <name evidence="9" type="ORF">HZI73_06645</name>
</gene>
<dbReference type="GO" id="GO:0017118">
    <property type="term" value="F:lipoyltransferase activity"/>
    <property type="evidence" value="ECO:0007669"/>
    <property type="project" value="TreeGrafter"/>
</dbReference>
<comment type="catalytic activity">
    <reaction evidence="7">
        <text>L-lysyl-[lipoyl-carrier protein] + (R)-lipoate + ATP = N(6)-[(R)-lipoyl]-L-lysyl-[lipoyl-carrier protein] + AMP + diphosphate + H(+)</text>
        <dbReference type="Rhea" id="RHEA:49288"/>
        <dbReference type="Rhea" id="RHEA-COMP:10500"/>
        <dbReference type="Rhea" id="RHEA-COMP:10502"/>
        <dbReference type="ChEBI" id="CHEBI:15378"/>
        <dbReference type="ChEBI" id="CHEBI:29969"/>
        <dbReference type="ChEBI" id="CHEBI:30616"/>
        <dbReference type="ChEBI" id="CHEBI:33019"/>
        <dbReference type="ChEBI" id="CHEBI:83088"/>
        <dbReference type="ChEBI" id="CHEBI:83099"/>
        <dbReference type="ChEBI" id="CHEBI:456215"/>
        <dbReference type="EC" id="6.3.1.20"/>
    </reaction>
</comment>
<organism evidence="9 10">
    <name type="scientific">Vallitalea pronyensis</name>
    <dbReference type="NCBI Taxonomy" id="1348613"/>
    <lineage>
        <taxon>Bacteria</taxon>
        <taxon>Bacillati</taxon>
        <taxon>Bacillota</taxon>
        <taxon>Clostridia</taxon>
        <taxon>Lachnospirales</taxon>
        <taxon>Vallitaleaceae</taxon>
        <taxon>Vallitalea</taxon>
    </lineage>
</organism>
<dbReference type="GO" id="GO:0005737">
    <property type="term" value="C:cytoplasm"/>
    <property type="evidence" value="ECO:0007669"/>
    <property type="project" value="TreeGrafter"/>
</dbReference>
<accession>A0A8J8MIR8</accession>
<evidence type="ECO:0000313" key="10">
    <source>
        <dbReference type="Proteomes" id="UP000683246"/>
    </source>
</evidence>
<dbReference type="InterPro" id="IPR045864">
    <property type="entry name" value="aa-tRNA-synth_II/BPL/LPL"/>
</dbReference>
<dbReference type="Gene3D" id="3.30.930.10">
    <property type="entry name" value="Bira Bifunctional Protein, Domain 2"/>
    <property type="match status" value="1"/>
</dbReference>
<dbReference type="InterPro" id="IPR004562">
    <property type="entry name" value="LipoylTrfase_LipoateP_Ligase"/>
</dbReference>
<evidence type="ECO:0000256" key="5">
    <source>
        <dbReference type="ARBA" id="ARBA00022741"/>
    </source>
</evidence>
<protein>
    <recommendedName>
        <fullName evidence="3">lipoate--protein ligase</fullName>
        <ecNumber evidence="3">6.3.1.20</ecNumber>
    </recommendedName>
</protein>
<dbReference type="Proteomes" id="UP000683246">
    <property type="component" value="Chromosome"/>
</dbReference>
<keyword evidence="10" id="KW-1185">Reference proteome</keyword>
<dbReference type="Gene3D" id="3.30.390.50">
    <property type="entry name" value="CO dehydrogenase flavoprotein, C-terminal domain"/>
    <property type="match status" value="1"/>
</dbReference>
<dbReference type="UniPathway" id="UPA00537">
    <property type="reaction ID" value="UER00594"/>
</dbReference>
<dbReference type="SUPFAM" id="SSF82649">
    <property type="entry name" value="SufE/NifU"/>
    <property type="match status" value="1"/>
</dbReference>
<keyword evidence="6" id="KW-0067">ATP-binding</keyword>
<evidence type="ECO:0000256" key="3">
    <source>
        <dbReference type="ARBA" id="ARBA00012367"/>
    </source>
</evidence>
<dbReference type="NCBIfam" id="TIGR00545">
    <property type="entry name" value="lipoyltrans"/>
    <property type="match status" value="1"/>
</dbReference>
<dbReference type="GO" id="GO:0009249">
    <property type="term" value="P:protein lipoylation"/>
    <property type="evidence" value="ECO:0007669"/>
    <property type="project" value="InterPro"/>
</dbReference>
<feature type="domain" description="BPL/LPL catalytic" evidence="8">
    <location>
        <begin position="29"/>
        <end position="212"/>
    </location>
</feature>
<name>A0A8J8MIR8_9FIRM</name>
<evidence type="ECO:0000256" key="1">
    <source>
        <dbReference type="ARBA" id="ARBA00005085"/>
    </source>
</evidence>
<keyword evidence="5" id="KW-0547">Nucleotide-binding</keyword>
<dbReference type="PROSITE" id="PS51733">
    <property type="entry name" value="BPL_LPL_CATALYTIC"/>
    <property type="match status" value="1"/>
</dbReference>
<reference evidence="9" key="1">
    <citation type="submission" date="2020-07" db="EMBL/GenBank/DDBJ databases">
        <title>Vallitalea pronyensis genome.</title>
        <authorList>
            <person name="Postec A."/>
        </authorList>
    </citation>
    <scope>NUCLEOTIDE SEQUENCE</scope>
    <source>
        <strain evidence="9">FatNI3</strain>
    </source>
</reference>
<dbReference type="PANTHER" id="PTHR12561:SF3">
    <property type="entry name" value="LIPOYLTRANSFERASE 1, MITOCHONDRIAL"/>
    <property type="match status" value="1"/>
</dbReference>
<dbReference type="InterPro" id="IPR004143">
    <property type="entry name" value="BPL_LPL_catalytic"/>
</dbReference>
<evidence type="ECO:0000313" key="9">
    <source>
        <dbReference type="EMBL" id="QUI21998.1"/>
    </source>
</evidence>
<dbReference type="AlphaFoldDB" id="A0A8J8MIR8"/>
<sequence>MKRARIVISTGLDPWRNLSIEEYLVRQLEKGVVTLFLWKNDKTVVIGKHQNPWRECNMSLLEKEHVTLARRMTGGGAVYHGLGNINFSFVMPKEDYDVKRQMEVILNMCKKLGIEGQLSGRNDITVDGKKFSGNAFYHGSDVSLHHGTLLVNENMTNLGKYLTASKAKMRSKGVESVKSRVTNLSNYYEGLDTDIITQKCIESFQEAYSQNSMEIPIEIDPVWFHKEAINKLYEKNASWDWRFGKGAKFDILHEIRFPWGEVQLHFNVKNAMIKDVAIYSDALDQEFIEELPVFFVDKKYEAKSLANHLKESIIKGRQKEMMDDLAMWILELGF</sequence>
<dbReference type="KEGG" id="vpy:HZI73_06645"/>
<evidence type="ECO:0000256" key="2">
    <source>
        <dbReference type="ARBA" id="ARBA00005124"/>
    </source>
</evidence>
<comment type="pathway">
    <text evidence="1">Protein modification; protein lipoylation via exogenous pathway; protein N(6)-(lipoyl)lysine from lipoate: step 2/2.</text>
</comment>
<dbReference type="CDD" id="cd16443">
    <property type="entry name" value="LplA"/>
    <property type="match status" value="1"/>
</dbReference>
<evidence type="ECO:0000259" key="8">
    <source>
        <dbReference type="PROSITE" id="PS51733"/>
    </source>
</evidence>
<keyword evidence="4 9" id="KW-0436">Ligase</keyword>
<dbReference type="InterPro" id="IPR019491">
    <property type="entry name" value="Lipoate_protein_ligase_C"/>
</dbReference>
<dbReference type="PANTHER" id="PTHR12561">
    <property type="entry name" value="LIPOATE-PROTEIN LIGASE"/>
    <property type="match status" value="1"/>
</dbReference>
<dbReference type="Pfam" id="PF21948">
    <property type="entry name" value="LplA-B_cat"/>
    <property type="match status" value="1"/>
</dbReference>
<dbReference type="RefSeq" id="WP_212697472.1">
    <property type="nucleotide sequence ID" value="NZ_CP058649.1"/>
</dbReference>
<comment type="pathway">
    <text evidence="2">Protein modification; protein lipoylation via exogenous pathway; protein N(6)-(lipoyl)lysine from lipoate: step 1/2.</text>
</comment>